<dbReference type="InterPro" id="IPR010667">
    <property type="entry name" value="Phage_T4_Gp19"/>
</dbReference>
<dbReference type="OrthoDB" id="9799891at2"/>
<evidence type="ECO:0008006" key="3">
    <source>
        <dbReference type="Google" id="ProtNLM"/>
    </source>
</evidence>
<name>C5BJJ9_TERTT</name>
<gene>
    <name evidence="1" type="ordered locus">TERTU_2223</name>
</gene>
<protein>
    <recommendedName>
        <fullName evidence="3">Phage tail protein</fullName>
    </recommendedName>
</protein>
<dbReference type="eggNOG" id="ENOG5032T2H">
    <property type="taxonomic scope" value="Bacteria"/>
</dbReference>
<dbReference type="InterPro" id="IPR011747">
    <property type="entry name" value="CHP02241"/>
</dbReference>
<keyword evidence="2" id="KW-1185">Reference proteome</keyword>
<accession>C5BJJ9</accession>
<dbReference type="EMBL" id="CP001614">
    <property type="protein sequence ID" value="ACR10952.1"/>
    <property type="molecule type" value="Genomic_DNA"/>
</dbReference>
<dbReference type="KEGG" id="ttu:TERTU_2223"/>
<sequence length="151" mass="16962">MTTSTYPVPSFYFVVKFLDGLLYSDTSFQSVSGLGSSVKYETLYQGGMNEKAYMLPQKVEHTNLVLKRGIGSYQSGLYLWLTSIMHTDFALPVIPKALTIQLLDEKGMPSRVWGISDALPVKWSIDEFNSTKNEVAIETVELGYTKSIRLM</sequence>
<evidence type="ECO:0000313" key="1">
    <source>
        <dbReference type="EMBL" id="ACR10952.1"/>
    </source>
</evidence>
<dbReference type="NCBIfam" id="TIGR02241">
    <property type="entry name" value="conserved hypothetical phage tail region protein"/>
    <property type="match status" value="1"/>
</dbReference>
<dbReference type="PANTHER" id="PTHR38009:SF1">
    <property type="entry name" value="CONSERVED HYPOTHETICAL PHAGE TAIL PROTEIN"/>
    <property type="match status" value="1"/>
</dbReference>
<dbReference type="HOGENOM" id="CLU_101335_0_1_6"/>
<dbReference type="AlphaFoldDB" id="C5BJJ9"/>
<reference evidence="1 2" key="1">
    <citation type="journal article" date="2009" name="PLoS ONE">
        <title>The complete genome of Teredinibacter turnerae T7901: an intracellular endosymbiont of marine wood-boring bivalves (shipworms).</title>
        <authorList>
            <person name="Yang J.C."/>
            <person name="Madupu R."/>
            <person name="Durkin A.S."/>
            <person name="Ekborg N.A."/>
            <person name="Pedamallu C.S."/>
            <person name="Hostetler J.B."/>
            <person name="Radune D."/>
            <person name="Toms B.S."/>
            <person name="Henrissat B."/>
            <person name="Coutinho P.M."/>
            <person name="Schwarz S."/>
            <person name="Field L."/>
            <person name="Trindade-Silva A.E."/>
            <person name="Soares C.A.G."/>
            <person name="Elshahawi S."/>
            <person name="Hanora A."/>
            <person name="Schmidt E.W."/>
            <person name="Haygood M.G."/>
            <person name="Posfai J."/>
            <person name="Benner J."/>
            <person name="Madinger C."/>
            <person name="Nove J."/>
            <person name="Anton B."/>
            <person name="Chaudhary K."/>
            <person name="Foster J."/>
            <person name="Holman A."/>
            <person name="Kumar S."/>
            <person name="Lessard P.A."/>
            <person name="Luyten Y.A."/>
            <person name="Slatko B."/>
            <person name="Wood N."/>
            <person name="Wu B."/>
            <person name="Teplitski M."/>
            <person name="Mougous J.D."/>
            <person name="Ward N."/>
            <person name="Eisen J.A."/>
            <person name="Badger J.H."/>
            <person name="Distel D.L."/>
        </authorList>
    </citation>
    <scope>NUCLEOTIDE SEQUENCE [LARGE SCALE GENOMIC DNA]</scope>
    <source>
        <strain evidence="2">ATCC 39867 / T7901</strain>
    </source>
</reference>
<dbReference type="Pfam" id="PF06841">
    <property type="entry name" value="Phage_T4_gp19"/>
    <property type="match status" value="1"/>
</dbReference>
<organism evidence="1 2">
    <name type="scientific">Teredinibacter turnerae (strain ATCC 39867 / T7901)</name>
    <dbReference type="NCBI Taxonomy" id="377629"/>
    <lineage>
        <taxon>Bacteria</taxon>
        <taxon>Pseudomonadati</taxon>
        <taxon>Pseudomonadota</taxon>
        <taxon>Gammaproteobacteria</taxon>
        <taxon>Cellvibrionales</taxon>
        <taxon>Cellvibrionaceae</taxon>
        <taxon>Teredinibacter</taxon>
    </lineage>
</organism>
<proteinExistence type="predicted"/>
<evidence type="ECO:0000313" key="2">
    <source>
        <dbReference type="Proteomes" id="UP000009080"/>
    </source>
</evidence>
<dbReference type="RefSeq" id="WP_015817064.1">
    <property type="nucleotide sequence ID" value="NC_012997.1"/>
</dbReference>
<dbReference type="STRING" id="377629.TERTU_2223"/>
<dbReference type="GO" id="GO:0005198">
    <property type="term" value="F:structural molecule activity"/>
    <property type="evidence" value="ECO:0007669"/>
    <property type="project" value="InterPro"/>
</dbReference>
<dbReference type="PANTHER" id="PTHR38009">
    <property type="entry name" value="CONSERVED HYPOTHETICAL PHAGE TAIL PROTEIN"/>
    <property type="match status" value="1"/>
</dbReference>
<dbReference type="Proteomes" id="UP000009080">
    <property type="component" value="Chromosome"/>
</dbReference>